<evidence type="ECO:0000313" key="4">
    <source>
        <dbReference type="EMBL" id="PRQ39542.1"/>
    </source>
</evidence>
<dbReference type="GO" id="GO:0046983">
    <property type="term" value="F:protein dimerization activity"/>
    <property type="evidence" value="ECO:0007669"/>
    <property type="project" value="InterPro"/>
</dbReference>
<dbReference type="Proteomes" id="UP000238479">
    <property type="component" value="Chromosome 4"/>
</dbReference>
<evidence type="ECO:0000259" key="2">
    <source>
        <dbReference type="Pfam" id="PF05699"/>
    </source>
</evidence>
<dbReference type="OMA" id="LANALMC"/>
<feature type="domain" description="hAT-like transposase RNase-H fold" evidence="3">
    <location>
        <begin position="500"/>
        <end position="596"/>
    </location>
</feature>
<feature type="region of interest" description="Disordered" evidence="1">
    <location>
        <begin position="148"/>
        <end position="183"/>
    </location>
</feature>
<dbReference type="PANTHER" id="PTHR23272">
    <property type="entry name" value="BED FINGER-RELATED"/>
    <property type="match status" value="1"/>
</dbReference>
<accession>A0A2P6QZD2</accession>
<evidence type="ECO:0000259" key="3">
    <source>
        <dbReference type="Pfam" id="PF14372"/>
    </source>
</evidence>
<reference evidence="4 5" key="1">
    <citation type="journal article" date="2018" name="Nat. Genet.">
        <title>The Rosa genome provides new insights in the design of modern roses.</title>
        <authorList>
            <person name="Bendahmane M."/>
        </authorList>
    </citation>
    <scope>NUCLEOTIDE SEQUENCE [LARGE SCALE GENOMIC DNA]</scope>
    <source>
        <strain evidence="5">cv. Old Blush</strain>
    </source>
</reference>
<feature type="domain" description="HAT C-terminal dimerisation" evidence="2">
    <location>
        <begin position="652"/>
        <end position="734"/>
    </location>
</feature>
<dbReference type="GO" id="GO:0003677">
    <property type="term" value="F:DNA binding"/>
    <property type="evidence" value="ECO:0007669"/>
    <property type="project" value="InterPro"/>
</dbReference>
<dbReference type="PANTHER" id="PTHR23272:SF135">
    <property type="entry name" value="ZINC FINGER BED DOMAIN-CONTAINING PROTEIN DAYSLEEPER-LIKE"/>
    <property type="match status" value="1"/>
</dbReference>
<proteinExistence type="predicted"/>
<keyword evidence="5" id="KW-1185">Reference proteome</keyword>
<dbReference type="AlphaFoldDB" id="A0A2P6QZD2"/>
<name>A0A2P6QZD2_ROSCH</name>
<protein>
    <submittedName>
        <fullName evidence="4">Putative HAT dimerization domain, ribonuclease H-like domain, hAT-like transposase, RNase-H</fullName>
    </submittedName>
</protein>
<gene>
    <name evidence="4" type="ORF">RchiOBHm_Chr4g0426371</name>
</gene>
<evidence type="ECO:0000313" key="5">
    <source>
        <dbReference type="Proteomes" id="UP000238479"/>
    </source>
</evidence>
<dbReference type="Pfam" id="PF05699">
    <property type="entry name" value="Dimer_Tnp_hAT"/>
    <property type="match status" value="1"/>
</dbReference>
<evidence type="ECO:0000256" key="1">
    <source>
        <dbReference type="SAM" id="MobiDB-lite"/>
    </source>
</evidence>
<dbReference type="InterPro" id="IPR025525">
    <property type="entry name" value="hAT-like_transposase_RNase-H"/>
</dbReference>
<organism evidence="4 5">
    <name type="scientific">Rosa chinensis</name>
    <name type="common">China rose</name>
    <dbReference type="NCBI Taxonomy" id="74649"/>
    <lineage>
        <taxon>Eukaryota</taxon>
        <taxon>Viridiplantae</taxon>
        <taxon>Streptophyta</taxon>
        <taxon>Embryophyta</taxon>
        <taxon>Tracheophyta</taxon>
        <taxon>Spermatophyta</taxon>
        <taxon>Magnoliopsida</taxon>
        <taxon>eudicotyledons</taxon>
        <taxon>Gunneridae</taxon>
        <taxon>Pentapetalae</taxon>
        <taxon>rosids</taxon>
        <taxon>fabids</taxon>
        <taxon>Rosales</taxon>
        <taxon>Rosaceae</taxon>
        <taxon>Rosoideae</taxon>
        <taxon>Rosoideae incertae sedis</taxon>
        <taxon>Rosa</taxon>
    </lineage>
</organism>
<dbReference type="InterPro" id="IPR012337">
    <property type="entry name" value="RNaseH-like_sf"/>
</dbReference>
<dbReference type="SUPFAM" id="SSF53098">
    <property type="entry name" value="Ribonuclease H-like"/>
    <property type="match status" value="1"/>
</dbReference>
<dbReference type="EMBL" id="PDCK01000042">
    <property type="protein sequence ID" value="PRQ39542.1"/>
    <property type="molecule type" value="Genomic_DNA"/>
</dbReference>
<dbReference type="OrthoDB" id="1607513at2759"/>
<sequence length="739" mass="84720">MDMMEYVGQVYPTVIVSSQGILDLSCIILPFVSYFPSVPRLRLNFFYSNPNLSSFCEQHQWSSPGMPHIGLLSFGSNELNEVRPEWKGSTSLQDDFILGRQQRLKEKKEKEIEKPRDHLKLATCTASPQYFPAKIQLLSPLFPSLDSTSQISTSPIENPRHSALSSRATHSKRDMSGTLQTIESFSSKRRGVGECDQELGDSDSDSDDIGEFSFQSEAMLEYDEQNGLRAFAKFVCSTQVPPKMVEDADFRELARRFNPSINISVKMVESECLIFYEESKLRIKEFLVNFEGQISLSLEILKYYNYRDYLCLSAHFIEGNWKMKKLVLHFRSASDPEDKSSDNFHCRDWGIVKLLENWGIKDKISTFIMTSGYGSVADCLESQIQGNKDIALNGCLFRRFHVRCCGEMVSLMVQEAFDKIKDIIDKVRALSLSAKSLPLWNHTIFDLQQALKLWSMGEYSTKEMTKHDKPCPSPDEWKKVEGVCKIVGSIYEVSTALFETKHLTANVFLYHLHEFHEILTQMTMQSDGFIRTIAEAMLKRLAKYWDEMFLLLAITAALDPRFKMKYVEFVCSKVKGDANAQVLAVWGAIQKQFDAYAILFPEKETFPSDSSSSDSDSEGESPIPWQVNHIFSVLQDYHQCIQSSNQPTQKSELDYYLEEPVLPWSQKFSALTWWKTTGAKYPTLSRMARDFLSIPISLATSYDAFYTEPRPVDEHMIRLKPDLANALMCTRSWYRALKE</sequence>
<dbReference type="STRING" id="74649.A0A2P6QZD2"/>
<comment type="caution">
    <text evidence="4">The sequence shown here is derived from an EMBL/GenBank/DDBJ whole genome shotgun (WGS) entry which is preliminary data.</text>
</comment>
<dbReference type="Pfam" id="PF14372">
    <property type="entry name" value="hAT-like_RNase-H"/>
    <property type="match status" value="1"/>
</dbReference>
<dbReference type="Gramene" id="PRQ39542">
    <property type="protein sequence ID" value="PRQ39542"/>
    <property type="gene ID" value="RchiOBHm_Chr4g0426371"/>
</dbReference>
<dbReference type="InterPro" id="IPR008906">
    <property type="entry name" value="HATC_C_dom"/>
</dbReference>